<protein>
    <submittedName>
        <fullName evidence="1">Uncharacterized protein</fullName>
    </submittedName>
</protein>
<dbReference type="AlphaFoldDB" id="A0A4U9D054"/>
<proteinExistence type="predicted"/>
<sequence>MAVNAAHHVPAVGFETFSGIVGEPAFNVTVDGDAVVVIERHQLAQLQGTGQGARFVRNAFHHAAVAHERVGEVVNDIVARTVELRRQGFFSNRHPDRVGNPLAQRAGGGFNAGGIANFRVARVLECS</sequence>
<gene>
    <name evidence="1" type="ORF">NCTC9185_02974</name>
</gene>
<reference evidence="1 2" key="1">
    <citation type="submission" date="2019-04" db="EMBL/GenBank/DDBJ databases">
        <authorList>
            <consortium name="Pathogen Informatics"/>
        </authorList>
    </citation>
    <scope>NUCLEOTIDE SEQUENCE [LARGE SCALE GENOMIC DNA]</scope>
    <source>
        <strain evidence="1 2">NCTC9185</strain>
    </source>
</reference>
<dbReference type="EMBL" id="CABDVU010000001">
    <property type="protein sequence ID" value="VTN11031.1"/>
    <property type="molecule type" value="Genomic_DNA"/>
</dbReference>
<name>A0A4U9D054_RAOTE</name>
<organism evidence="1 2">
    <name type="scientific">Raoultella terrigena</name>
    <name type="common">Klebsiella terrigena</name>
    <dbReference type="NCBI Taxonomy" id="577"/>
    <lineage>
        <taxon>Bacteria</taxon>
        <taxon>Pseudomonadati</taxon>
        <taxon>Pseudomonadota</taxon>
        <taxon>Gammaproteobacteria</taxon>
        <taxon>Enterobacterales</taxon>
        <taxon>Enterobacteriaceae</taxon>
        <taxon>Klebsiella/Raoultella group</taxon>
        <taxon>Raoultella</taxon>
    </lineage>
</organism>
<evidence type="ECO:0000313" key="2">
    <source>
        <dbReference type="Proteomes" id="UP000339249"/>
    </source>
</evidence>
<dbReference type="Proteomes" id="UP000339249">
    <property type="component" value="Unassembled WGS sequence"/>
</dbReference>
<accession>A0A4U9D054</accession>
<evidence type="ECO:0000313" key="1">
    <source>
        <dbReference type="EMBL" id="VTN11031.1"/>
    </source>
</evidence>